<feature type="domain" description="DUF4216" evidence="2">
    <location>
        <begin position="204"/>
        <end position="278"/>
    </location>
</feature>
<dbReference type="Pfam" id="PF13952">
    <property type="entry name" value="DUF4216"/>
    <property type="match status" value="1"/>
</dbReference>
<dbReference type="AlphaFoldDB" id="A0AAU9NTK5"/>
<evidence type="ECO:0000256" key="1">
    <source>
        <dbReference type="SAM" id="MobiDB-lite"/>
    </source>
</evidence>
<dbReference type="PANTHER" id="PTHR48258">
    <property type="entry name" value="DUF4218 DOMAIN-CONTAINING PROTEIN-RELATED"/>
    <property type="match status" value="1"/>
</dbReference>
<gene>
    <name evidence="3" type="ORF">LVIROSA_LOCUS27224</name>
</gene>
<proteinExistence type="predicted"/>
<organism evidence="3 4">
    <name type="scientific">Lactuca virosa</name>
    <dbReference type="NCBI Taxonomy" id="75947"/>
    <lineage>
        <taxon>Eukaryota</taxon>
        <taxon>Viridiplantae</taxon>
        <taxon>Streptophyta</taxon>
        <taxon>Embryophyta</taxon>
        <taxon>Tracheophyta</taxon>
        <taxon>Spermatophyta</taxon>
        <taxon>Magnoliopsida</taxon>
        <taxon>eudicotyledons</taxon>
        <taxon>Gunneridae</taxon>
        <taxon>Pentapetalae</taxon>
        <taxon>asterids</taxon>
        <taxon>campanulids</taxon>
        <taxon>Asterales</taxon>
        <taxon>Asteraceae</taxon>
        <taxon>Cichorioideae</taxon>
        <taxon>Cichorieae</taxon>
        <taxon>Lactucinae</taxon>
        <taxon>Lactuca</taxon>
    </lineage>
</organism>
<evidence type="ECO:0000313" key="4">
    <source>
        <dbReference type="Proteomes" id="UP001157418"/>
    </source>
</evidence>
<feature type="region of interest" description="Disordered" evidence="1">
    <location>
        <begin position="330"/>
        <end position="373"/>
    </location>
</feature>
<accession>A0AAU9NTK5</accession>
<evidence type="ECO:0000313" key="3">
    <source>
        <dbReference type="EMBL" id="CAH1441139.1"/>
    </source>
</evidence>
<reference evidence="3 4" key="1">
    <citation type="submission" date="2022-01" db="EMBL/GenBank/DDBJ databases">
        <authorList>
            <person name="Xiong W."/>
            <person name="Schranz E."/>
        </authorList>
    </citation>
    <scope>NUCLEOTIDE SEQUENCE [LARGE SCALE GENOMIC DNA]</scope>
</reference>
<sequence>MNGYSLWYLHGEKYPTLEIGQCSNPISAQHVVQSSNPETGEHINNDFGDYRRYEEMVIESMHQPEASYYKQTPHHPNLEAQNFYKILKQVSEPLWDGCTKTSTLAATTRLLDWKSQSNVSDTSFDKLLLIVKDILPSGEKLPNSFYETKKMLKPLKLPSERIHFHTQQYGEGRVTNNFGVCVRGETYNAEQESDYYGIVQEILEIKYYSSRPSTVVLFNCIWFDNKDGVIVNKNKLIDVKPNSRLQTDDPFCLASQAEQVFYTLYPSMTRETKDKWAVIKKKPRGVFEVTEAEMEANEIFQDEERFESPLTVTRAERLCLASTTNMYEQISDDENERIREEDEEVEDFEVGDDENELYYSEEEFEDEDDEDGC</sequence>
<keyword evidence="4" id="KW-1185">Reference proteome</keyword>
<dbReference type="Proteomes" id="UP001157418">
    <property type="component" value="Unassembled WGS sequence"/>
</dbReference>
<protein>
    <recommendedName>
        <fullName evidence="2">DUF4216 domain-containing protein</fullName>
    </recommendedName>
</protein>
<evidence type="ECO:0000259" key="2">
    <source>
        <dbReference type="Pfam" id="PF13952"/>
    </source>
</evidence>
<dbReference type="InterPro" id="IPR025312">
    <property type="entry name" value="DUF4216"/>
</dbReference>
<comment type="caution">
    <text evidence="3">The sequence shown here is derived from an EMBL/GenBank/DDBJ whole genome shotgun (WGS) entry which is preliminary data.</text>
</comment>
<dbReference type="PANTHER" id="PTHR48258:SF4">
    <property type="entry name" value="DUF4216 DOMAIN-CONTAINING PROTEIN"/>
    <property type="match status" value="1"/>
</dbReference>
<dbReference type="EMBL" id="CAKMRJ010005412">
    <property type="protein sequence ID" value="CAH1441139.1"/>
    <property type="molecule type" value="Genomic_DNA"/>
</dbReference>
<name>A0AAU9NTK5_9ASTR</name>